<dbReference type="Pfam" id="PF13920">
    <property type="entry name" value="zf-C3HC4_3"/>
    <property type="match status" value="1"/>
</dbReference>
<evidence type="ECO:0000256" key="4">
    <source>
        <dbReference type="ARBA" id="ARBA00022771"/>
    </source>
</evidence>
<dbReference type="SUPFAM" id="SSF57850">
    <property type="entry name" value="RING/U-box"/>
    <property type="match status" value="1"/>
</dbReference>
<dbReference type="PANTHER" id="PTHR15860:SF0">
    <property type="entry name" value="LP20373P"/>
    <property type="match status" value="1"/>
</dbReference>
<protein>
    <submittedName>
        <fullName evidence="13">Putative ring finger and transmembrane domain-containing protein 2</fullName>
    </submittedName>
</protein>
<dbReference type="AlphaFoldDB" id="A0A0K8TNI2"/>
<reference evidence="13" key="1">
    <citation type="journal article" date="2015" name="Insect Biochem. Mol. Biol.">
        <title>An insight into the sialome of the horse fly, Tabanus bromius.</title>
        <authorList>
            <person name="Ribeiro J.M."/>
            <person name="Kazimirova M."/>
            <person name="Takac P."/>
            <person name="Andersen J.F."/>
            <person name="Francischetti I.M."/>
        </authorList>
    </citation>
    <scope>NUCLEOTIDE SEQUENCE</scope>
</reference>
<dbReference type="GO" id="GO:1904294">
    <property type="term" value="P:positive regulation of ERAD pathway"/>
    <property type="evidence" value="ECO:0007669"/>
    <property type="project" value="InterPro"/>
</dbReference>
<feature type="compositionally biased region" description="Low complexity" evidence="10">
    <location>
        <begin position="1"/>
        <end position="20"/>
    </location>
</feature>
<evidence type="ECO:0000256" key="9">
    <source>
        <dbReference type="PROSITE-ProRule" id="PRU00175"/>
    </source>
</evidence>
<keyword evidence="6" id="KW-0862">Zinc</keyword>
<dbReference type="PROSITE" id="PS00518">
    <property type="entry name" value="ZF_RING_1"/>
    <property type="match status" value="1"/>
</dbReference>
<proteinExistence type="evidence at transcript level"/>
<keyword evidence="5" id="KW-0833">Ubl conjugation pathway</keyword>
<evidence type="ECO:0000256" key="11">
    <source>
        <dbReference type="SAM" id="Phobius"/>
    </source>
</evidence>
<dbReference type="GO" id="GO:0061630">
    <property type="term" value="F:ubiquitin protein ligase activity"/>
    <property type="evidence" value="ECO:0007669"/>
    <property type="project" value="InterPro"/>
</dbReference>
<feature type="region of interest" description="Disordered" evidence="10">
    <location>
        <begin position="164"/>
        <end position="192"/>
    </location>
</feature>
<comment type="subcellular location">
    <subcellularLocation>
        <location evidence="1">Membrane</location>
        <topology evidence="1">Multi-pass membrane protein</topology>
    </subcellularLocation>
</comment>
<dbReference type="PROSITE" id="PS50089">
    <property type="entry name" value="ZF_RING_2"/>
    <property type="match status" value="1"/>
</dbReference>
<accession>A0A0K8TNI2</accession>
<evidence type="ECO:0000256" key="2">
    <source>
        <dbReference type="ARBA" id="ARBA00022692"/>
    </source>
</evidence>
<feature type="region of interest" description="Disordered" evidence="10">
    <location>
        <begin position="1"/>
        <end position="21"/>
    </location>
</feature>
<dbReference type="InterPro" id="IPR044235">
    <property type="entry name" value="RNFT1/2"/>
</dbReference>
<dbReference type="EMBL" id="GDAI01001932">
    <property type="protein sequence ID" value="JAI15671.1"/>
    <property type="molecule type" value="mRNA"/>
</dbReference>
<dbReference type="PANTHER" id="PTHR15860">
    <property type="entry name" value="UNCHARACTERIZED RING FINGER-CONTAINING PROTEIN"/>
    <property type="match status" value="1"/>
</dbReference>
<keyword evidence="7 11" id="KW-1133">Transmembrane helix</keyword>
<feature type="non-terminal residue" evidence="13">
    <location>
        <position position="1"/>
    </location>
</feature>
<dbReference type="SMART" id="SM00184">
    <property type="entry name" value="RING"/>
    <property type="match status" value="1"/>
</dbReference>
<dbReference type="InterPro" id="IPR013083">
    <property type="entry name" value="Znf_RING/FYVE/PHD"/>
</dbReference>
<evidence type="ECO:0000259" key="12">
    <source>
        <dbReference type="PROSITE" id="PS50089"/>
    </source>
</evidence>
<dbReference type="InterPro" id="IPR001841">
    <property type="entry name" value="Znf_RING"/>
</dbReference>
<evidence type="ECO:0000313" key="13">
    <source>
        <dbReference type="EMBL" id="JAI15671.1"/>
    </source>
</evidence>
<evidence type="ECO:0000256" key="5">
    <source>
        <dbReference type="ARBA" id="ARBA00022786"/>
    </source>
</evidence>
<dbReference type="GO" id="GO:0008270">
    <property type="term" value="F:zinc ion binding"/>
    <property type="evidence" value="ECO:0007669"/>
    <property type="project" value="UniProtKB-KW"/>
</dbReference>
<feature type="transmembrane region" description="Helical" evidence="11">
    <location>
        <begin position="295"/>
        <end position="314"/>
    </location>
</feature>
<keyword evidence="3" id="KW-0479">Metal-binding</keyword>
<evidence type="ECO:0000256" key="10">
    <source>
        <dbReference type="SAM" id="MobiDB-lite"/>
    </source>
</evidence>
<sequence>ERIVNINSENQSNSSNNHQNRLPNDIRIEIHQTVPNYNLDVNNQRVTNSFGEMPRNISTFINQARDEIGRQSERTRMWRLHFNNVFLGVRPLVQQAQNANTTFRTLIPNASQFRNLPDEPERNSLPPRNFQAALHAINLNSSSNPMQFDEPSTVAHATSNNVVTNNENETPASSVNSASTSNAPGSVSPTVSNRPLLDRVAALTRGDPPDLLERHTIHRHNQRNQGEANEEEVPLSGILAQLPVCIPLLCILFIKFTYDNFESITGISTLSFIFIRTNGNVRDQIAKQIQRSVWFLFRELIYMALVVYFVFFIIENDAVNVRLLPITKVNDILTVSRVLFSTIITDLILQLITVAFKILITMLPPNIILYKGRGRIYLLVEAASQFYRSIIPIQLWFMFFLDPYSGSEKVVGVIFSSVYMATKTFDLVKRVKFCRNAIKMFFRQVNYGSIPTKEQMQTVGKLCPICYDNFVTPVVLECEHIFCEQCVGTWFSKQQTCPLCRAKVAADPTWQDGETCFYPQLC</sequence>
<feature type="compositionally biased region" description="Low complexity" evidence="10">
    <location>
        <begin position="164"/>
        <end position="184"/>
    </location>
</feature>
<feature type="domain" description="RING-type" evidence="12">
    <location>
        <begin position="463"/>
        <end position="501"/>
    </location>
</feature>
<evidence type="ECO:0000256" key="1">
    <source>
        <dbReference type="ARBA" id="ARBA00004141"/>
    </source>
</evidence>
<evidence type="ECO:0000256" key="7">
    <source>
        <dbReference type="ARBA" id="ARBA00022989"/>
    </source>
</evidence>
<evidence type="ECO:0000256" key="8">
    <source>
        <dbReference type="ARBA" id="ARBA00023136"/>
    </source>
</evidence>
<dbReference type="InterPro" id="IPR017907">
    <property type="entry name" value="Znf_RING_CS"/>
</dbReference>
<keyword evidence="8 11" id="KW-0472">Membrane</keyword>
<name>A0A0K8TNI2_TABBR</name>
<evidence type="ECO:0000256" key="3">
    <source>
        <dbReference type="ARBA" id="ARBA00022723"/>
    </source>
</evidence>
<dbReference type="GO" id="GO:0016020">
    <property type="term" value="C:membrane"/>
    <property type="evidence" value="ECO:0007669"/>
    <property type="project" value="UniProtKB-SubCell"/>
</dbReference>
<keyword evidence="4 9" id="KW-0863">Zinc-finger</keyword>
<evidence type="ECO:0000256" key="6">
    <source>
        <dbReference type="ARBA" id="ARBA00022833"/>
    </source>
</evidence>
<organism evidence="13">
    <name type="scientific">Tabanus bromius</name>
    <name type="common">Band-eyed brown horse fly</name>
    <dbReference type="NCBI Taxonomy" id="304241"/>
    <lineage>
        <taxon>Eukaryota</taxon>
        <taxon>Metazoa</taxon>
        <taxon>Ecdysozoa</taxon>
        <taxon>Arthropoda</taxon>
        <taxon>Hexapoda</taxon>
        <taxon>Insecta</taxon>
        <taxon>Pterygota</taxon>
        <taxon>Neoptera</taxon>
        <taxon>Endopterygota</taxon>
        <taxon>Diptera</taxon>
        <taxon>Brachycera</taxon>
        <taxon>Tabanomorpha</taxon>
        <taxon>Tabanoidea</taxon>
        <taxon>Tabanidae</taxon>
        <taxon>Tabanus</taxon>
    </lineage>
</organism>
<keyword evidence="2 11" id="KW-0812">Transmembrane</keyword>
<dbReference type="Gene3D" id="3.30.40.10">
    <property type="entry name" value="Zinc/RING finger domain, C3HC4 (zinc finger)"/>
    <property type="match status" value="1"/>
</dbReference>